<dbReference type="PANTHER" id="PTHR22876">
    <property type="entry name" value="ZGC:101016"/>
    <property type="match status" value="1"/>
</dbReference>
<dbReference type="PANTHER" id="PTHR22876:SF5">
    <property type="entry name" value="CHROMOSOME 9 OPEN READING FRAME 85"/>
    <property type="match status" value="1"/>
</dbReference>
<dbReference type="Proteomes" id="UP000017836">
    <property type="component" value="Unassembled WGS sequence"/>
</dbReference>
<dbReference type="InterPro" id="IPR019351">
    <property type="entry name" value="DUF2039"/>
</dbReference>
<organism evidence="2 3">
    <name type="scientific">Amborella trichopoda</name>
    <dbReference type="NCBI Taxonomy" id="13333"/>
    <lineage>
        <taxon>Eukaryota</taxon>
        <taxon>Viridiplantae</taxon>
        <taxon>Streptophyta</taxon>
        <taxon>Embryophyta</taxon>
        <taxon>Tracheophyta</taxon>
        <taxon>Spermatophyta</taxon>
        <taxon>Magnoliopsida</taxon>
        <taxon>Amborellales</taxon>
        <taxon>Amborellaceae</taxon>
        <taxon>Amborella</taxon>
    </lineage>
</organism>
<sequence length="134" mass="15046">MENTSRWLNQLNVSDAGNERFDRLIIIFVLETCAKDLDVCAKCSCCVDRIIGRDISEVEAERKLLEESIKNARERDRRTLLRAMGNGKDGVRGKSLRSAETMKETTGEASNDEPVEQGSDKDDETEFAELSDEG</sequence>
<dbReference type="Gramene" id="ERN06065">
    <property type="protein sequence ID" value="ERN06065"/>
    <property type="gene ID" value="AMTR_s00142p00088250"/>
</dbReference>
<gene>
    <name evidence="2" type="ORF">AMTR_s00142p00088250</name>
</gene>
<evidence type="ECO:0000313" key="3">
    <source>
        <dbReference type="Proteomes" id="UP000017836"/>
    </source>
</evidence>
<evidence type="ECO:0000256" key="1">
    <source>
        <dbReference type="SAM" id="MobiDB-lite"/>
    </source>
</evidence>
<evidence type="ECO:0000313" key="2">
    <source>
        <dbReference type="EMBL" id="ERN06065.1"/>
    </source>
</evidence>
<feature type="compositionally biased region" description="Acidic residues" evidence="1">
    <location>
        <begin position="110"/>
        <end position="134"/>
    </location>
</feature>
<dbReference type="AlphaFoldDB" id="W1PG50"/>
<accession>W1PG50</accession>
<dbReference type="EMBL" id="KI393933">
    <property type="protein sequence ID" value="ERN06065.1"/>
    <property type="molecule type" value="Genomic_DNA"/>
</dbReference>
<keyword evidence="3" id="KW-1185">Reference proteome</keyword>
<feature type="region of interest" description="Disordered" evidence="1">
    <location>
        <begin position="80"/>
        <end position="134"/>
    </location>
</feature>
<reference evidence="3" key="1">
    <citation type="journal article" date="2013" name="Science">
        <title>The Amborella genome and the evolution of flowering plants.</title>
        <authorList>
            <consortium name="Amborella Genome Project"/>
        </authorList>
    </citation>
    <scope>NUCLEOTIDE SEQUENCE [LARGE SCALE GENOMIC DNA]</scope>
</reference>
<dbReference type="eggNOG" id="KOG3241">
    <property type="taxonomic scope" value="Eukaryota"/>
</dbReference>
<name>W1PG50_AMBTC</name>
<dbReference type="HOGENOM" id="CLU_1899049_0_0_1"/>
<protein>
    <submittedName>
        <fullName evidence="2">Uncharacterized protein</fullName>
    </submittedName>
</protein>
<proteinExistence type="predicted"/>